<evidence type="ECO:0008006" key="4">
    <source>
        <dbReference type="Google" id="ProtNLM"/>
    </source>
</evidence>
<accession>A0ABS1YDB2</accession>
<gene>
    <name evidence="2" type="ORF">JM949_07750</name>
</gene>
<protein>
    <recommendedName>
        <fullName evidence="4">AAA domain-containing protein</fullName>
    </recommendedName>
</protein>
<feature type="region of interest" description="Disordered" evidence="1">
    <location>
        <begin position="411"/>
        <end position="430"/>
    </location>
</feature>
<feature type="region of interest" description="Disordered" evidence="1">
    <location>
        <begin position="265"/>
        <end position="295"/>
    </location>
</feature>
<proteinExistence type="predicted"/>
<sequence>MTALKTRPPTGRVPWPLILIEGGEKAGKSWMIAELSASPKVGQTYWIDLGEGAADEYGAIPGARYEVVDHDGTFADILGQVEAAKAEAARVAAAKQPPVVLGIDSGTLEWDLLKGIADAKARARLAKRGKQVAPDAEPQISMDLWNEINAKHRRLMTHLMTFPGIVVITARGKEVAALDTSGRPVEGSKEYKVEGQKNLAFDATVWIRVSRDHPPMVVGARSVHAGVRPGVDRPRPVPGLTLEKVVFDILKCDPETAHVRDLVSLSTEDDSAGQGVDERPVSGPPAARPVSGPPAALSAAATGLLTDLEQAKDETGLRRVWNAAGEAAKEGRINQAELEHLRGQWRVRKEHLIPSNPATEPQHKKIHALCKEAGLDDRDTRLLFLSDVTRREIDTQRRLSLDEAKQVIDRLESAAAQNNPPADQEGQAAA</sequence>
<comment type="caution">
    <text evidence="2">The sequence shown here is derived from an EMBL/GenBank/DDBJ whole genome shotgun (WGS) entry which is preliminary data.</text>
</comment>
<evidence type="ECO:0000313" key="3">
    <source>
        <dbReference type="Proteomes" id="UP000622245"/>
    </source>
</evidence>
<dbReference type="Proteomes" id="UP000622245">
    <property type="component" value="Unassembled WGS sequence"/>
</dbReference>
<organism evidence="2 3">
    <name type="scientific">Micromonospora tarensis</name>
    <dbReference type="NCBI Taxonomy" id="2806100"/>
    <lineage>
        <taxon>Bacteria</taxon>
        <taxon>Bacillati</taxon>
        <taxon>Actinomycetota</taxon>
        <taxon>Actinomycetes</taxon>
        <taxon>Micromonosporales</taxon>
        <taxon>Micromonosporaceae</taxon>
        <taxon>Micromonospora</taxon>
    </lineage>
</organism>
<name>A0ABS1YDB2_9ACTN</name>
<dbReference type="RefSeq" id="WP_203147755.1">
    <property type="nucleotide sequence ID" value="NZ_JAEVHL010000021.1"/>
</dbReference>
<evidence type="ECO:0000256" key="1">
    <source>
        <dbReference type="SAM" id="MobiDB-lite"/>
    </source>
</evidence>
<evidence type="ECO:0000313" key="2">
    <source>
        <dbReference type="EMBL" id="MBM0275357.1"/>
    </source>
</evidence>
<dbReference type="EMBL" id="JAEVHL010000021">
    <property type="protein sequence ID" value="MBM0275357.1"/>
    <property type="molecule type" value="Genomic_DNA"/>
</dbReference>
<keyword evidence="3" id="KW-1185">Reference proteome</keyword>
<reference evidence="2 3" key="1">
    <citation type="submission" date="2021-01" db="EMBL/GenBank/DDBJ databases">
        <title>Draft genome sequence of Micromonospora sp. strain STR1s_6.</title>
        <authorList>
            <person name="Karlyshev A."/>
            <person name="Jawad R."/>
        </authorList>
    </citation>
    <scope>NUCLEOTIDE SEQUENCE [LARGE SCALE GENOMIC DNA]</scope>
    <source>
        <strain evidence="2 3">STR1S-6</strain>
    </source>
</reference>